<dbReference type="RefSeq" id="WP_160941597.1">
    <property type="nucleotide sequence ID" value="NZ_CP063310.1"/>
</dbReference>
<evidence type="ECO:0000256" key="1">
    <source>
        <dbReference type="SAM" id="SignalP"/>
    </source>
</evidence>
<evidence type="ECO:0000313" key="2">
    <source>
        <dbReference type="EMBL" id="QOS69816.1"/>
    </source>
</evidence>
<proteinExistence type="predicted"/>
<protein>
    <recommendedName>
        <fullName evidence="4">Cytochrome c domain-containing protein</fullName>
    </recommendedName>
</protein>
<feature type="chain" id="PRO_5038951022" description="Cytochrome c domain-containing protein" evidence="1">
    <location>
        <begin position="29"/>
        <end position="150"/>
    </location>
</feature>
<evidence type="ECO:0000313" key="3">
    <source>
        <dbReference type="Proteomes" id="UP000478463"/>
    </source>
</evidence>
<dbReference type="PROSITE" id="PS51257">
    <property type="entry name" value="PROKAR_LIPOPROTEIN"/>
    <property type="match status" value="1"/>
</dbReference>
<gene>
    <name evidence="2" type="ORF">GS424_008260</name>
</gene>
<name>A0A6L7ITM4_9ACTN</name>
<evidence type="ECO:0008006" key="4">
    <source>
        <dbReference type="Google" id="ProtNLM"/>
    </source>
</evidence>
<organism evidence="2 3">
    <name type="scientific">Eggerthella guodeyinii</name>
    <dbReference type="NCBI Taxonomy" id="2690837"/>
    <lineage>
        <taxon>Bacteria</taxon>
        <taxon>Bacillati</taxon>
        <taxon>Actinomycetota</taxon>
        <taxon>Coriobacteriia</taxon>
        <taxon>Eggerthellales</taxon>
        <taxon>Eggerthellaceae</taxon>
        <taxon>Eggerthella</taxon>
    </lineage>
</organism>
<feature type="signal peptide" evidence="1">
    <location>
        <begin position="1"/>
        <end position="28"/>
    </location>
</feature>
<sequence length="150" mass="15239">MPRAALSSPIRALAPALALSLAAATALAGCSGASQHQVIDANEACATCHSEEKPSYERVEDPAGTAQSGTQVRVKAPDAAAVVVAEPLFTSEDGARFVPVQVRTASLSGGEAVLELDDGLWALCVDDGDAARAQLVRVDSASDAIAVVEL</sequence>
<dbReference type="AlphaFoldDB" id="A0A6L7ITM4"/>
<dbReference type="EMBL" id="CP063310">
    <property type="protein sequence ID" value="QOS69816.1"/>
    <property type="molecule type" value="Genomic_DNA"/>
</dbReference>
<dbReference type="Proteomes" id="UP000478463">
    <property type="component" value="Chromosome"/>
</dbReference>
<keyword evidence="1" id="KW-0732">Signal</keyword>
<dbReference type="KEGG" id="egd:GS424_008260"/>
<accession>A0A6L7ITM4</accession>
<reference evidence="2 3" key="1">
    <citation type="submission" date="2020-10" db="EMBL/GenBank/DDBJ databases">
        <title>Eggerthella sp. nov., isolated from human feces.</title>
        <authorList>
            <person name="Yajun G."/>
        </authorList>
    </citation>
    <scope>NUCLEOTIDE SEQUENCE [LARGE SCALE GENOMIC DNA]</scope>
    <source>
        <strain evidence="2 3">HF-1101</strain>
    </source>
</reference>